<sequence length="70" mass="7657">MAQKSNESANVRAVDSVSIFPVTSAGKWMEVRETMTSKVTVALTLALDEMGVDGTLQNRHTRQTTEHPVP</sequence>
<dbReference type="EMBL" id="JAEAOA010002248">
    <property type="protein sequence ID" value="KAK3590806.1"/>
    <property type="molecule type" value="Genomic_DNA"/>
</dbReference>
<organism evidence="1 2">
    <name type="scientific">Potamilus streckersoni</name>
    <dbReference type="NCBI Taxonomy" id="2493646"/>
    <lineage>
        <taxon>Eukaryota</taxon>
        <taxon>Metazoa</taxon>
        <taxon>Spiralia</taxon>
        <taxon>Lophotrochozoa</taxon>
        <taxon>Mollusca</taxon>
        <taxon>Bivalvia</taxon>
        <taxon>Autobranchia</taxon>
        <taxon>Heteroconchia</taxon>
        <taxon>Palaeoheterodonta</taxon>
        <taxon>Unionida</taxon>
        <taxon>Unionoidea</taxon>
        <taxon>Unionidae</taxon>
        <taxon>Ambleminae</taxon>
        <taxon>Lampsilini</taxon>
        <taxon>Potamilus</taxon>
    </lineage>
</organism>
<evidence type="ECO:0000313" key="1">
    <source>
        <dbReference type="EMBL" id="KAK3590806.1"/>
    </source>
</evidence>
<reference evidence="1" key="1">
    <citation type="journal article" date="2021" name="Genome Biol. Evol.">
        <title>A High-Quality Reference Genome for a Parasitic Bivalve with Doubly Uniparental Inheritance (Bivalvia: Unionida).</title>
        <authorList>
            <person name="Smith C.H."/>
        </authorList>
    </citation>
    <scope>NUCLEOTIDE SEQUENCE</scope>
    <source>
        <strain evidence="1">CHS0354</strain>
    </source>
</reference>
<accession>A0AAE0VUR6</accession>
<reference evidence="1" key="3">
    <citation type="submission" date="2023-05" db="EMBL/GenBank/DDBJ databases">
        <authorList>
            <person name="Smith C.H."/>
        </authorList>
    </citation>
    <scope>NUCLEOTIDE SEQUENCE</scope>
    <source>
        <strain evidence="1">CHS0354</strain>
        <tissue evidence="1">Mantle</tissue>
    </source>
</reference>
<protein>
    <submittedName>
        <fullName evidence="1">Uncharacterized protein</fullName>
    </submittedName>
</protein>
<comment type="caution">
    <text evidence="1">The sequence shown here is derived from an EMBL/GenBank/DDBJ whole genome shotgun (WGS) entry which is preliminary data.</text>
</comment>
<gene>
    <name evidence="1" type="ORF">CHS0354_038690</name>
</gene>
<evidence type="ECO:0000313" key="2">
    <source>
        <dbReference type="Proteomes" id="UP001195483"/>
    </source>
</evidence>
<dbReference type="AlphaFoldDB" id="A0AAE0VUR6"/>
<keyword evidence="2" id="KW-1185">Reference proteome</keyword>
<reference evidence="1" key="2">
    <citation type="journal article" date="2021" name="Genome Biol. Evol.">
        <title>Developing a high-quality reference genome for a parasitic bivalve with doubly uniparental inheritance (Bivalvia: Unionida).</title>
        <authorList>
            <person name="Smith C.H."/>
        </authorList>
    </citation>
    <scope>NUCLEOTIDE SEQUENCE</scope>
    <source>
        <strain evidence="1">CHS0354</strain>
        <tissue evidence="1">Mantle</tissue>
    </source>
</reference>
<proteinExistence type="predicted"/>
<dbReference type="Proteomes" id="UP001195483">
    <property type="component" value="Unassembled WGS sequence"/>
</dbReference>
<name>A0AAE0VUR6_9BIVA</name>